<evidence type="ECO:0000313" key="2">
    <source>
        <dbReference type="EMBL" id="MFD0628544.1"/>
    </source>
</evidence>
<sequence>MDDEPLDEWAARRDAHRPAPGARRAVPLGEGPARGDHVDPAATRGMLEWDGHQWVPSGVAEDHAAALKETGPQDAAECVRLPPSSALPPAPEPWRPTEEWWRP</sequence>
<dbReference type="InterPro" id="IPR045733">
    <property type="entry name" value="DUF6087"/>
</dbReference>
<keyword evidence="3" id="KW-1185">Reference proteome</keyword>
<dbReference type="EMBL" id="JBHTGL010000008">
    <property type="protein sequence ID" value="MFD0628544.1"/>
    <property type="molecule type" value="Genomic_DNA"/>
</dbReference>
<proteinExistence type="predicted"/>
<accession>A0ABW2X402</accession>
<name>A0ABW2X402_9ACTN</name>
<dbReference type="Pfam" id="PF19565">
    <property type="entry name" value="DUF6087"/>
    <property type="match status" value="1"/>
</dbReference>
<feature type="region of interest" description="Disordered" evidence="1">
    <location>
        <begin position="79"/>
        <end position="103"/>
    </location>
</feature>
<comment type="caution">
    <text evidence="2">The sequence shown here is derived from an EMBL/GenBank/DDBJ whole genome shotgun (WGS) entry which is preliminary data.</text>
</comment>
<reference evidence="3" key="1">
    <citation type="journal article" date="2019" name="Int. J. Syst. Evol. Microbiol.">
        <title>The Global Catalogue of Microorganisms (GCM) 10K type strain sequencing project: providing services to taxonomists for standard genome sequencing and annotation.</title>
        <authorList>
            <consortium name="The Broad Institute Genomics Platform"/>
            <consortium name="The Broad Institute Genome Sequencing Center for Infectious Disease"/>
            <person name="Wu L."/>
            <person name="Ma J."/>
        </authorList>
    </citation>
    <scope>NUCLEOTIDE SEQUENCE [LARGE SCALE GENOMIC DNA]</scope>
    <source>
        <strain evidence="3">JCM 12607</strain>
    </source>
</reference>
<feature type="region of interest" description="Disordered" evidence="1">
    <location>
        <begin position="1"/>
        <end position="40"/>
    </location>
</feature>
<evidence type="ECO:0000313" key="3">
    <source>
        <dbReference type="Proteomes" id="UP001596915"/>
    </source>
</evidence>
<feature type="compositionally biased region" description="Pro residues" evidence="1">
    <location>
        <begin position="85"/>
        <end position="94"/>
    </location>
</feature>
<gene>
    <name evidence="2" type="ORF">ACFQ2K_43905</name>
</gene>
<protein>
    <submittedName>
        <fullName evidence="2">DUF6087 family protein</fullName>
    </submittedName>
</protein>
<evidence type="ECO:0000256" key="1">
    <source>
        <dbReference type="SAM" id="MobiDB-lite"/>
    </source>
</evidence>
<dbReference type="Proteomes" id="UP001596915">
    <property type="component" value="Unassembled WGS sequence"/>
</dbReference>
<organism evidence="2 3">
    <name type="scientific">Streptomyces sanglieri</name>
    <dbReference type="NCBI Taxonomy" id="193460"/>
    <lineage>
        <taxon>Bacteria</taxon>
        <taxon>Bacillati</taxon>
        <taxon>Actinomycetota</taxon>
        <taxon>Actinomycetes</taxon>
        <taxon>Kitasatosporales</taxon>
        <taxon>Streptomycetaceae</taxon>
        <taxon>Streptomyces</taxon>
    </lineage>
</organism>